<keyword evidence="2" id="KW-1185">Reference proteome</keyword>
<dbReference type="EMBL" id="JAENIJ010000052">
    <property type="protein sequence ID" value="MBK1884484.1"/>
    <property type="molecule type" value="Genomic_DNA"/>
</dbReference>
<organism evidence="1 2">
    <name type="scientific">Luteolibacter pohnpeiensis</name>
    <dbReference type="NCBI Taxonomy" id="454153"/>
    <lineage>
        <taxon>Bacteria</taxon>
        <taxon>Pseudomonadati</taxon>
        <taxon>Verrucomicrobiota</taxon>
        <taxon>Verrucomicrobiia</taxon>
        <taxon>Verrucomicrobiales</taxon>
        <taxon>Verrucomicrobiaceae</taxon>
        <taxon>Luteolibacter</taxon>
    </lineage>
</organism>
<evidence type="ECO:0000313" key="2">
    <source>
        <dbReference type="Proteomes" id="UP000603141"/>
    </source>
</evidence>
<dbReference type="Proteomes" id="UP000603141">
    <property type="component" value="Unassembled WGS sequence"/>
</dbReference>
<comment type="caution">
    <text evidence="1">The sequence shown here is derived from an EMBL/GenBank/DDBJ whole genome shotgun (WGS) entry which is preliminary data.</text>
</comment>
<accession>A0A934SEM2</accession>
<name>A0A934SEM2_9BACT</name>
<dbReference type="AlphaFoldDB" id="A0A934SEM2"/>
<reference evidence="1" key="1">
    <citation type="submission" date="2021-01" db="EMBL/GenBank/DDBJ databases">
        <title>Modified the classification status of verrucomicrobia.</title>
        <authorList>
            <person name="Feng X."/>
        </authorList>
    </citation>
    <scope>NUCLEOTIDE SEQUENCE</scope>
    <source>
        <strain evidence="1">KCTC 22041</strain>
    </source>
</reference>
<protein>
    <submittedName>
        <fullName evidence="1">Uncharacterized protein</fullName>
    </submittedName>
</protein>
<proteinExistence type="predicted"/>
<gene>
    <name evidence="1" type="ORF">JIN85_18860</name>
</gene>
<sequence length="301" mass="34164">MSHSGLLNAKGALIALVLVGTCFSVAVDYRDYVVKAREVDEQQAVIQELNHKLMESRQALSVKRQAEDAEAEIYQSMLSSVDGNAEKLALLESSKSDLEAGLNGLESEFEVYRKSYREQEFQTAVGEHYRHLTTSDGKVYDDVTIRKVTPVGLEVRHKSGIARIHASALPAKWQERFQWNDEERRGQLEKERLVLVMASIRKSEAEIAQSKLRRARALSRLNSEGKEKIREALSQNVLKWDNVLLGLHDQLIDAKFASKGHASVPDGLETWKTRMNRISRRIDYATQELHEARAKLDQLPQ</sequence>
<dbReference type="RefSeq" id="WP_200273716.1">
    <property type="nucleotide sequence ID" value="NZ_JAENIJ010000052.1"/>
</dbReference>
<evidence type="ECO:0000313" key="1">
    <source>
        <dbReference type="EMBL" id="MBK1884484.1"/>
    </source>
</evidence>